<gene>
    <name evidence="1" type="ORF">THIARS_90127</name>
</gene>
<dbReference type="AlphaFoldDB" id="A0A238D9J0"/>
<keyword evidence="2" id="KW-1185">Reference proteome</keyword>
<proteinExistence type="predicted"/>
<protein>
    <submittedName>
        <fullName evidence="1">Uncharacterized protein</fullName>
    </submittedName>
</protein>
<accession>A0A238D9J0</accession>
<sequence length="153" mass="16503">MRQPLWNKREKAVPQITVRWSLGKLLSAPCARNWCPRPSMNGLGSNHSRPIPWLIIRPSSAASAACTSAARGARVRHSQPPTSRRGAASTRVCAANQARSSSQTGGRAEALIQRKAVVLNETIETRRSGASMVPYVSHKARRIGVNRSLGAGT</sequence>
<evidence type="ECO:0000313" key="2">
    <source>
        <dbReference type="Proteomes" id="UP000214566"/>
    </source>
</evidence>
<dbReference type="EMBL" id="FLMQ01000058">
    <property type="protein sequence ID" value="SBP89977.1"/>
    <property type="molecule type" value="Genomic_DNA"/>
</dbReference>
<reference evidence="1 2" key="1">
    <citation type="submission" date="2016-06" db="EMBL/GenBank/DDBJ databases">
        <authorList>
            <person name="Kjaerup R.B."/>
            <person name="Dalgaard T.S."/>
            <person name="Juul-Madsen H.R."/>
        </authorList>
    </citation>
    <scope>NUCLEOTIDE SEQUENCE [LARGE SCALE GENOMIC DNA]</scope>
    <source>
        <strain evidence="1 2">DSM 16361</strain>
    </source>
</reference>
<name>A0A238D9J0_THIDL</name>
<organism evidence="1 2">
    <name type="scientific">Thiomonas delicata</name>
    <name type="common">Thiomonas cuprina</name>
    <dbReference type="NCBI Taxonomy" id="364030"/>
    <lineage>
        <taxon>Bacteria</taxon>
        <taxon>Pseudomonadati</taxon>
        <taxon>Pseudomonadota</taxon>
        <taxon>Betaproteobacteria</taxon>
        <taxon>Burkholderiales</taxon>
        <taxon>Thiomonas</taxon>
    </lineage>
</organism>
<evidence type="ECO:0000313" key="1">
    <source>
        <dbReference type="EMBL" id="SBP89977.1"/>
    </source>
</evidence>
<dbReference type="Proteomes" id="UP000214566">
    <property type="component" value="Unassembled WGS sequence"/>
</dbReference>